<dbReference type="RefSeq" id="WP_109609892.1">
    <property type="nucleotide sequence ID" value="NZ_QGHA01000014.1"/>
</dbReference>
<feature type="region of interest" description="Disordered" evidence="1">
    <location>
        <begin position="22"/>
        <end position="57"/>
    </location>
</feature>
<sequence length="145" mass="16680">MWEIEDIPPSNKLYVRVHKNNINPKTAEPRPAAFKNTPEKGPDLSSDWEKHSTPQSSRDLIGKQFKYGTEAFKNPNDFFIVSFTCEKLSCINPPQSVQHTPQYNNPEIVGEPNNRAHASIIGDKSDEEIRLKFIDIYNWEIKPNI</sequence>
<organism evidence="2 3">
    <name type="scientific">Mucilaginibacter oryzae</name>
    <dbReference type="NCBI Taxonomy" id="468058"/>
    <lineage>
        <taxon>Bacteria</taxon>
        <taxon>Pseudomonadati</taxon>
        <taxon>Bacteroidota</taxon>
        <taxon>Sphingobacteriia</taxon>
        <taxon>Sphingobacteriales</taxon>
        <taxon>Sphingobacteriaceae</taxon>
        <taxon>Mucilaginibacter</taxon>
    </lineage>
</organism>
<name>A0A316HFR3_9SPHI</name>
<accession>A0A316HFR3</accession>
<gene>
    <name evidence="2" type="ORF">LX99_04561</name>
</gene>
<keyword evidence="3" id="KW-1185">Reference proteome</keyword>
<evidence type="ECO:0000313" key="3">
    <source>
        <dbReference type="Proteomes" id="UP000245678"/>
    </source>
</evidence>
<dbReference type="AlphaFoldDB" id="A0A316HFR3"/>
<comment type="caution">
    <text evidence="2">The sequence shown here is derived from an EMBL/GenBank/DDBJ whole genome shotgun (WGS) entry which is preliminary data.</text>
</comment>
<feature type="compositionally biased region" description="Basic and acidic residues" evidence="1">
    <location>
        <begin position="37"/>
        <end position="52"/>
    </location>
</feature>
<evidence type="ECO:0000313" key="2">
    <source>
        <dbReference type="EMBL" id="PWK70853.1"/>
    </source>
</evidence>
<evidence type="ECO:0000256" key="1">
    <source>
        <dbReference type="SAM" id="MobiDB-lite"/>
    </source>
</evidence>
<protein>
    <submittedName>
        <fullName evidence="2">Uncharacterized protein</fullName>
    </submittedName>
</protein>
<dbReference type="Proteomes" id="UP000245678">
    <property type="component" value="Unassembled WGS sequence"/>
</dbReference>
<dbReference type="EMBL" id="QGHA01000014">
    <property type="protein sequence ID" value="PWK70853.1"/>
    <property type="molecule type" value="Genomic_DNA"/>
</dbReference>
<reference evidence="2 3" key="1">
    <citation type="submission" date="2018-05" db="EMBL/GenBank/DDBJ databases">
        <title>Genomic Encyclopedia of Archaeal and Bacterial Type Strains, Phase II (KMG-II): from individual species to whole genera.</title>
        <authorList>
            <person name="Goeker M."/>
        </authorList>
    </citation>
    <scope>NUCLEOTIDE SEQUENCE [LARGE SCALE GENOMIC DNA]</scope>
    <source>
        <strain evidence="2 3">DSM 19975</strain>
    </source>
</reference>
<proteinExistence type="predicted"/>